<dbReference type="AlphaFoldDB" id="A0AAU9UB68"/>
<feature type="region of interest" description="Disordered" evidence="1">
    <location>
        <begin position="62"/>
        <end position="84"/>
    </location>
</feature>
<proteinExistence type="predicted"/>
<keyword evidence="3" id="KW-1185">Reference proteome</keyword>
<accession>A0AAU9UB68</accession>
<comment type="caution">
    <text evidence="2">The sequence shown here is derived from an EMBL/GenBank/DDBJ whole genome shotgun (WGS) entry which is preliminary data.</text>
</comment>
<evidence type="ECO:0000256" key="1">
    <source>
        <dbReference type="SAM" id="MobiDB-lite"/>
    </source>
</evidence>
<dbReference type="Proteomes" id="UP001153954">
    <property type="component" value="Unassembled WGS sequence"/>
</dbReference>
<dbReference type="EMBL" id="CAKOGL010000015">
    <property type="protein sequence ID" value="CAH2095342.1"/>
    <property type="molecule type" value="Genomic_DNA"/>
</dbReference>
<sequence length="127" mass="14171">MFVTAKGLRSDTVSMMPPLLRQNLPPALDDLAKTECLNDHLESQCSPSTDLVDPKHLLKVNREVEPRSPRSLPDEPLPPTSVDEVGSIEKKLHAKKSPGPDRITNKTVKRLPRRLLMLLVIPNIINV</sequence>
<gene>
    <name evidence="2" type="ORF">EEDITHA_LOCUS10811</name>
</gene>
<name>A0AAU9UB68_EUPED</name>
<reference evidence="2" key="1">
    <citation type="submission" date="2022-03" db="EMBL/GenBank/DDBJ databases">
        <authorList>
            <person name="Tunstrom K."/>
        </authorList>
    </citation>
    <scope>NUCLEOTIDE SEQUENCE</scope>
</reference>
<evidence type="ECO:0000313" key="2">
    <source>
        <dbReference type="EMBL" id="CAH2095342.1"/>
    </source>
</evidence>
<evidence type="ECO:0000313" key="3">
    <source>
        <dbReference type="Proteomes" id="UP001153954"/>
    </source>
</evidence>
<organism evidence="2 3">
    <name type="scientific">Euphydryas editha</name>
    <name type="common">Edith's checkerspot</name>
    <dbReference type="NCBI Taxonomy" id="104508"/>
    <lineage>
        <taxon>Eukaryota</taxon>
        <taxon>Metazoa</taxon>
        <taxon>Ecdysozoa</taxon>
        <taxon>Arthropoda</taxon>
        <taxon>Hexapoda</taxon>
        <taxon>Insecta</taxon>
        <taxon>Pterygota</taxon>
        <taxon>Neoptera</taxon>
        <taxon>Endopterygota</taxon>
        <taxon>Lepidoptera</taxon>
        <taxon>Glossata</taxon>
        <taxon>Ditrysia</taxon>
        <taxon>Papilionoidea</taxon>
        <taxon>Nymphalidae</taxon>
        <taxon>Nymphalinae</taxon>
        <taxon>Euphydryas</taxon>
    </lineage>
</organism>
<protein>
    <submittedName>
        <fullName evidence="2">Uncharacterized protein</fullName>
    </submittedName>
</protein>